<evidence type="ECO:0000259" key="1">
    <source>
        <dbReference type="Pfam" id="PF01467"/>
    </source>
</evidence>
<name>A0A9N8VUV7_9GLOM</name>
<sequence>MNISIKKLLKNLSNPLSKPPAVLLISGSFNPVHLKHIHILEVAKKYLENQYEIVGGYISPFSNDYVQETNPDEAIPLKERLEMIQIVIDKSSWIEINESLTSNNSADCNLIITTLSDYLNENNQIKEILKEKQLEVIYVCGSDLIKKYYPKEQLKNLENFKVIIIKRYFKEEEVQNQKNQDWTDEYRKVLAEFYKDKWNDFEKNNVIFIDQNQNENDPDIKISSTKIREIYIEKDSSWEKMCHPEITEYIKKNKILEFKSLKH</sequence>
<dbReference type="PANTHER" id="PTHR12039">
    <property type="entry name" value="NICOTINAMIDE MONONUCLEOTIDE ADENYLYLTRANSFERASE"/>
    <property type="match status" value="1"/>
</dbReference>
<dbReference type="PANTHER" id="PTHR12039:SF0">
    <property type="entry name" value="NICOTINAMIDE-NUCLEOTIDE ADENYLYLTRANSFERASE"/>
    <property type="match status" value="1"/>
</dbReference>
<dbReference type="AlphaFoldDB" id="A0A9N8VUV7"/>
<keyword evidence="3" id="KW-1185">Reference proteome</keyword>
<dbReference type="InterPro" id="IPR014729">
    <property type="entry name" value="Rossmann-like_a/b/a_fold"/>
</dbReference>
<dbReference type="SUPFAM" id="SSF52374">
    <property type="entry name" value="Nucleotidylyl transferase"/>
    <property type="match status" value="1"/>
</dbReference>
<gene>
    <name evidence="2" type="ORF">DERYTH_LOCUS1284</name>
</gene>
<dbReference type="Proteomes" id="UP000789405">
    <property type="component" value="Unassembled WGS sequence"/>
</dbReference>
<protein>
    <submittedName>
        <fullName evidence="2">19197_t:CDS:1</fullName>
    </submittedName>
</protein>
<dbReference type="GO" id="GO:0009435">
    <property type="term" value="P:NAD+ biosynthetic process"/>
    <property type="evidence" value="ECO:0007669"/>
    <property type="project" value="TreeGrafter"/>
</dbReference>
<comment type="caution">
    <text evidence="2">The sequence shown here is derived from an EMBL/GenBank/DDBJ whole genome shotgun (WGS) entry which is preliminary data.</text>
</comment>
<feature type="domain" description="Cytidyltransferase-like" evidence="1">
    <location>
        <begin position="25"/>
        <end position="229"/>
    </location>
</feature>
<dbReference type="InterPro" id="IPR004821">
    <property type="entry name" value="Cyt_trans-like"/>
</dbReference>
<dbReference type="GO" id="GO:0000309">
    <property type="term" value="F:nicotinamide-nucleotide adenylyltransferase activity"/>
    <property type="evidence" value="ECO:0007669"/>
    <property type="project" value="TreeGrafter"/>
</dbReference>
<evidence type="ECO:0000313" key="2">
    <source>
        <dbReference type="EMBL" id="CAG8467198.1"/>
    </source>
</evidence>
<proteinExistence type="predicted"/>
<accession>A0A9N8VUV7</accession>
<dbReference type="GO" id="GO:0004515">
    <property type="term" value="F:nicotinate-nucleotide adenylyltransferase activity"/>
    <property type="evidence" value="ECO:0007669"/>
    <property type="project" value="TreeGrafter"/>
</dbReference>
<dbReference type="Gene3D" id="3.40.50.620">
    <property type="entry name" value="HUPs"/>
    <property type="match status" value="1"/>
</dbReference>
<evidence type="ECO:0000313" key="3">
    <source>
        <dbReference type="Proteomes" id="UP000789405"/>
    </source>
</evidence>
<reference evidence="2" key="1">
    <citation type="submission" date="2021-06" db="EMBL/GenBank/DDBJ databases">
        <authorList>
            <person name="Kallberg Y."/>
            <person name="Tangrot J."/>
            <person name="Rosling A."/>
        </authorList>
    </citation>
    <scope>NUCLEOTIDE SEQUENCE</scope>
    <source>
        <strain evidence="2">MA453B</strain>
    </source>
</reference>
<dbReference type="InterPro" id="IPR051182">
    <property type="entry name" value="Euk_NMN_adenylyltrnsfrase"/>
</dbReference>
<organism evidence="2 3">
    <name type="scientific">Dentiscutata erythropus</name>
    <dbReference type="NCBI Taxonomy" id="1348616"/>
    <lineage>
        <taxon>Eukaryota</taxon>
        <taxon>Fungi</taxon>
        <taxon>Fungi incertae sedis</taxon>
        <taxon>Mucoromycota</taxon>
        <taxon>Glomeromycotina</taxon>
        <taxon>Glomeromycetes</taxon>
        <taxon>Diversisporales</taxon>
        <taxon>Gigasporaceae</taxon>
        <taxon>Dentiscutata</taxon>
    </lineage>
</organism>
<dbReference type="Pfam" id="PF01467">
    <property type="entry name" value="CTP_transf_like"/>
    <property type="match status" value="1"/>
</dbReference>
<dbReference type="OrthoDB" id="422187at2759"/>
<dbReference type="EMBL" id="CAJVPY010000346">
    <property type="protein sequence ID" value="CAG8467198.1"/>
    <property type="molecule type" value="Genomic_DNA"/>
</dbReference>